<feature type="domain" description="CCHC-type" evidence="1">
    <location>
        <begin position="271"/>
        <end position="286"/>
    </location>
</feature>
<protein>
    <recommendedName>
        <fullName evidence="1">CCHC-type domain-containing protein</fullName>
    </recommendedName>
</protein>
<keyword evidence="3" id="KW-1185">Reference proteome</keyword>
<feature type="domain" description="CCHC-type" evidence="1">
    <location>
        <begin position="290"/>
        <end position="306"/>
    </location>
</feature>
<reference evidence="2 3" key="1">
    <citation type="submission" date="2015-09" db="EMBL/GenBank/DDBJ databases">
        <title>Trachymyrmex zeteki WGS genome.</title>
        <authorList>
            <person name="Nygaard S."/>
            <person name="Hu H."/>
            <person name="Boomsma J."/>
            <person name="Zhang G."/>
        </authorList>
    </citation>
    <scope>NUCLEOTIDE SEQUENCE [LARGE SCALE GENOMIC DNA]</scope>
    <source>
        <strain evidence="2">Tzet28-1</strain>
        <tissue evidence="2">Whole body</tissue>
    </source>
</reference>
<dbReference type="EMBL" id="KQ982383">
    <property type="protein sequence ID" value="KYQ56896.1"/>
    <property type="molecule type" value="Genomic_DNA"/>
</dbReference>
<gene>
    <name evidence="2" type="ORF">ALC60_04100</name>
</gene>
<sequence length="307" mass="35089">MQNFPPLNVTGRNVGRSWCAWKQNFLSFLQKEDAKEIYKNQWTVILLMLIGPHGEEAYKSLSQNARETKDLRTVLLKLDVFFIFGFKKKQENESINQYIDCLMFTALASNHHDPMSIVKEKIIKDIKNYNFTGQAMIFIQSKGEGLVSYLQSLDLDKITLFWKQCEKLMSQGNHEDTQTQISSDLKLIEIDCARCGTCHSRNRCPAYGLQCDNCKGFNHFKDKCKGKYVSNCTKCGVSHVQSRCHAFGQTCVKCGKANHFSWLCKVPVVKNCLRCGKDHAISMCPAQGHTCSRCNKPNHFEKKCLSK</sequence>
<dbReference type="STRING" id="64791.A0A151X938"/>
<accession>A0A151X938</accession>
<feature type="domain" description="CCHC-type" evidence="1">
    <location>
        <begin position="210"/>
        <end position="226"/>
    </location>
</feature>
<evidence type="ECO:0000313" key="2">
    <source>
        <dbReference type="EMBL" id="KYQ56896.1"/>
    </source>
</evidence>
<name>A0A151X938_9HYME</name>
<proteinExistence type="predicted"/>
<feature type="domain" description="CCHC-type" evidence="1">
    <location>
        <begin position="250"/>
        <end position="266"/>
    </location>
</feature>
<dbReference type="InterPro" id="IPR001878">
    <property type="entry name" value="Znf_CCHC"/>
</dbReference>
<dbReference type="SMART" id="SM00343">
    <property type="entry name" value="ZnF_C2HC"/>
    <property type="match status" value="4"/>
</dbReference>
<dbReference type="GO" id="GO:0003676">
    <property type="term" value="F:nucleic acid binding"/>
    <property type="evidence" value="ECO:0007669"/>
    <property type="project" value="InterPro"/>
</dbReference>
<evidence type="ECO:0000259" key="1">
    <source>
        <dbReference type="SMART" id="SM00343"/>
    </source>
</evidence>
<organism evidence="2 3">
    <name type="scientific">Mycetomoellerius zeteki</name>
    <dbReference type="NCBI Taxonomy" id="64791"/>
    <lineage>
        <taxon>Eukaryota</taxon>
        <taxon>Metazoa</taxon>
        <taxon>Ecdysozoa</taxon>
        <taxon>Arthropoda</taxon>
        <taxon>Hexapoda</taxon>
        <taxon>Insecta</taxon>
        <taxon>Pterygota</taxon>
        <taxon>Neoptera</taxon>
        <taxon>Endopterygota</taxon>
        <taxon>Hymenoptera</taxon>
        <taxon>Apocrita</taxon>
        <taxon>Aculeata</taxon>
        <taxon>Formicoidea</taxon>
        <taxon>Formicidae</taxon>
        <taxon>Myrmicinae</taxon>
        <taxon>Mycetomoellerius</taxon>
    </lineage>
</organism>
<dbReference type="Proteomes" id="UP000075809">
    <property type="component" value="Unassembled WGS sequence"/>
</dbReference>
<evidence type="ECO:0000313" key="3">
    <source>
        <dbReference type="Proteomes" id="UP000075809"/>
    </source>
</evidence>
<dbReference type="GO" id="GO:0008270">
    <property type="term" value="F:zinc ion binding"/>
    <property type="evidence" value="ECO:0007669"/>
    <property type="project" value="InterPro"/>
</dbReference>
<dbReference type="AlphaFoldDB" id="A0A151X938"/>